<dbReference type="PROSITE" id="PS50043">
    <property type="entry name" value="HTH_LUXR_2"/>
    <property type="match status" value="1"/>
</dbReference>
<name>A0ABT8YH69_9HYPH</name>
<proteinExistence type="predicted"/>
<keyword evidence="1" id="KW-0805">Transcription regulation</keyword>
<keyword evidence="6" id="KW-1185">Reference proteome</keyword>
<organism evidence="5 6">
    <name type="scientific">Rhizobium alvei</name>
    <dbReference type="NCBI Taxonomy" id="1132659"/>
    <lineage>
        <taxon>Bacteria</taxon>
        <taxon>Pseudomonadati</taxon>
        <taxon>Pseudomonadota</taxon>
        <taxon>Alphaproteobacteria</taxon>
        <taxon>Hyphomicrobiales</taxon>
        <taxon>Rhizobiaceae</taxon>
        <taxon>Rhizobium/Agrobacterium group</taxon>
        <taxon>Rhizobium</taxon>
    </lineage>
</organism>
<comment type="caution">
    <text evidence="5">The sequence shown here is derived from an EMBL/GenBank/DDBJ whole genome shotgun (WGS) entry which is preliminary data.</text>
</comment>
<reference evidence="5" key="2">
    <citation type="submission" date="2023-07" db="EMBL/GenBank/DDBJ databases">
        <authorList>
            <person name="Shen H."/>
        </authorList>
    </citation>
    <scope>NUCLEOTIDE SEQUENCE</scope>
    <source>
        <strain evidence="5">TNR-22</strain>
    </source>
</reference>
<evidence type="ECO:0000313" key="6">
    <source>
        <dbReference type="Proteomes" id="UP001174932"/>
    </source>
</evidence>
<dbReference type="Gene3D" id="1.10.10.10">
    <property type="entry name" value="Winged helix-like DNA-binding domain superfamily/Winged helix DNA-binding domain"/>
    <property type="match status" value="1"/>
</dbReference>
<dbReference type="InterPro" id="IPR016032">
    <property type="entry name" value="Sig_transdc_resp-reg_C-effctor"/>
</dbReference>
<keyword evidence="2" id="KW-0238">DNA-binding</keyword>
<dbReference type="InterPro" id="IPR036388">
    <property type="entry name" value="WH-like_DNA-bd_sf"/>
</dbReference>
<reference evidence="5" key="1">
    <citation type="journal article" date="2015" name="Int. J. Syst. Evol. Microbiol.">
        <title>Rhizobium alvei sp. nov., isolated from a freshwater river.</title>
        <authorList>
            <person name="Sheu S.Y."/>
            <person name="Huang H.W."/>
            <person name="Young C.C."/>
            <person name="Chen W.M."/>
        </authorList>
    </citation>
    <scope>NUCLEOTIDE SEQUENCE</scope>
    <source>
        <strain evidence="5">TNR-22</strain>
    </source>
</reference>
<dbReference type="SUPFAM" id="SSF46894">
    <property type="entry name" value="C-terminal effector domain of the bipartite response regulators"/>
    <property type="match status" value="1"/>
</dbReference>
<sequence>MTERLDLIDRIYEAAVLPELWVEVCDALCAELDVQSAAVLTVNPDLDVTYACNTSMQEIFARYSESDVRFGNVRPQRALEKAPGTFLRDTDIMTALELAEDPIYRQFIYPSGLKWAVGCAIREPSGHSIVFDLMRSDKTSGFSDADLARLNLLKPDMARAALLSSRLSFRKAQSITSSLALIGLPAAVISDNRSVMAANADMEAIGSGLRIGAGDRIRLSTEGAQHLLDEGLERLALGTTGQVQSIAVLTEEQTPLVLHLVPVRRQARDVFDRSLAILIVTPVGPGGPPDLRVLSGLFDLTPGESRVARQIAAGMSYEASAKALGLTVETVRTYVKRVMSKTGTSRHAELAVLLSGVGSIAIAV</sequence>
<dbReference type="PANTHER" id="PTHR44688">
    <property type="entry name" value="DNA-BINDING TRANSCRIPTIONAL ACTIVATOR DEVR_DOSR"/>
    <property type="match status" value="1"/>
</dbReference>
<dbReference type="EMBL" id="JAUOZU010000002">
    <property type="protein sequence ID" value="MDO6963018.1"/>
    <property type="molecule type" value="Genomic_DNA"/>
</dbReference>
<evidence type="ECO:0000256" key="1">
    <source>
        <dbReference type="ARBA" id="ARBA00023015"/>
    </source>
</evidence>
<dbReference type="SMART" id="SM00421">
    <property type="entry name" value="HTH_LUXR"/>
    <property type="match status" value="1"/>
</dbReference>
<dbReference type="PRINTS" id="PR00038">
    <property type="entry name" value="HTHLUXR"/>
</dbReference>
<dbReference type="CDD" id="cd06170">
    <property type="entry name" value="LuxR_C_like"/>
    <property type="match status" value="1"/>
</dbReference>
<feature type="domain" description="HTH luxR-type" evidence="4">
    <location>
        <begin position="293"/>
        <end position="358"/>
    </location>
</feature>
<dbReference type="RefSeq" id="WP_304374904.1">
    <property type="nucleotide sequence ID" value="NZ_JAUOZU010000002.1"/>
</dbReference>
<gene>
    <name evidence="5" type="ORF">Q4481_03555</name>
</gene>
<accession>A0ABT8YH69</accession>
<keyword evidence="3" id="KW-0804">Transcription</keyword>
<dbReference type="Pfam" id="PF00196">
    <property type="entry name" value="GerE"/>
    <property type="match status" value="1"/>
</dbReference>
<protein>
    <submittedName>
        <fullName evidence="5">Helix-turn-helix transcriptional regulator</fullName>
    </submittedName>
</protein>
<evidence type="ECO:0000256" key="3">
    <source>
        <dbReference type="ARBA" id="ARBA00023163"/>
    </source>
</evidence>
<dbReference type="PANTHER" id="PTHR44688:SF16">
    <property type="entry name" value="DNA-BINDING TRANSCRIPTIONAL ACTIVATOR DEVR_DOSR"/>
    <property type="match status" value="1"/>
</dbReference>
<evidence type="ECO:0000259" key="4">
    <source>
        <dbReference type="PROSITE" id="PS50043"/>
    </source>
</evidence>
<evidence type="ECO:0000256" key="2">
    <source>
        <dbReference type="ARBA" id="ARBA00023125"/>
    </source>
</evidence>
<evidence type="ECO:0000313" key="5">
    <source>
        <dbReference type="EMBL" id="MDO6963018.1"/>
    </source>
</evidence>
<dbReference type="Proteomes" id="UP001174932">
    <property type="component" value="Unassembled WGS sequence"/>
</dbReference>
<dbReference type="InterPro" id="IPR000792">
    <property type="entry name" value="Tscrpt_reg_LuxR_C"/>
</dbReference>